<dbReference type="RefSeq" id="WP_317701445.1">
    <property type="nucleotide sequence ID" value="NZ_CP136921.1"/>
</dbReference>
<gene>
    <name evidence="4" type="primary">gspK</name>
    <name evidence="4" type="ORF">P4826_16470</name>
</gene>
<dbReference type="PANTHER" id="PTHR38831:SF1">
    <property type="entry name" value="TYPE II SECRETION SYSTEM PROTEIN K-RELATED"/>
    <property type="match status" value="1"/>
</dbReference>
<keyword evidence="1" id="KW-0997">Cell inner membrane</keyword>
<protein>
    <recommendedName>
        <fullName evidence="1">Type II secretion system protein K</fullName>
    </recommendedName>
</protein>
<keyword evidence="5" id="KW-1185">Reference proteome</keyword>
<keyword evidence="1" id="KW-0813">Transport</keyword>
<proteinExistence type="inferred from homology"/>
<dbReference type="PIRSF" id="PIRSF002786">
    <property type="entry name" value="XcpX"/>
    <property type="match status" value="1"/>
</dbReference>
<keyword evidence="1" id="KW-0472">Membrane</keyword>
<dbReference type="EMBL" id="CP136921">
    <property type="protein sequence ID" value="WOO31976.1"/>
    <property type="molecule type" value="Genomic_DNA"/>
</dbReference>
<evidence type="ECO:0000259" key="3">
    <source>
        <dbReference type="Pfam" id="PF21687"/>
    </source>
</evidence>
<comment type="similarity">
    <text evidence="1">Belongs to the GSP K family.</text>
</comment>
<dbReference type="InterPro" id="IPR005628">
    <property type="entry name" value="GspK"/>
</dbReference>
<reference evidence="4 5" key="1">
    <citation type="submission" date="2023-03" db="EMBL/GenBank/DDBJ databases">
        <title>Diaphorobacter basophil sp. nov., isolated from a sewage-treatment plant.</title>
        <authorList>
            <person name="Yang K."/>
        </authorList>
    </citation>
    <scope>NUCLEOTIDE SEQUENCE [LARGE SCALE GENOMIC DNA]</scope>
    <source>
        <strain evidence="4 5">Y-1</strain>
    </source>
</reference>
<name>A0ABZ0J3R2_9BURK</name>
<dbReference type="Proteomes" id="UP001303211">
    <property type="component" value="Chromosome"/>
</dbReference>
<dbReference type="InterPro" id="IPR049031">
    <property type="entry name" value="T2SSK_SAM-like_1st"/>
</dbReference>
<feature type="domain" description="T2SS protein K first SAM-like" evidence="3">
    <location>
        <begin position="111"/>
        <end position="197"/>
    </location>
</feature>
<dbReference type="InterPro" id="IPR045584">
    <property type="entry name" value="Pilin-like"/>
</dbReference>
<dbReference type="Pfam" id="PF03934">
    <property type="entry name" value="T2SSK"/>
    <property type="match status" value="1"/>
</dbReference>
<evidence type="ECO:0000313" key="4">
    <source>
        <dbReference type="EMBL" id="WOO31976.1"/>
    </source>
</evidence>
<dbReference type="Pfam" id="PF21687">
    <property type="entry name" value="T2SSK_1st"/>
    <property type="match status" value="1"/>
</dbReference>
<evidence type="ECO:0000313" key="5">
    <source>
        <dbReference type="Proteomes" id="UP001303211"/>
    </source>
</evidence>
<dbReference type="InterPro" id="IPR049179">
    <property type="entry name" value="T2SSK_SAM-like_2nd"/>
</dbReference>
<comment type="subcellular location">
    <subcellularLocation>
        <location evidence="1">Cell inner membrane</location>
    </subcellularLocation>
</comment>
<evidence type="ECO:0000256" key="1">
    <source>
        <dbReference type="PIRNR" id="PIRNR002786"/>
    </source>
</evidence>
<organism evidence="4 5">
    <name type="scientific">Diaphorobacter limosus</name>
    <dbReference type="NCBI Taxonomy" id="3036128"/>
    <lineage>
        <taxon>Bacteria</taxon>
        <taxon>Pseudomonadati</taxon>
        <taxon>Pseudomonadota</taxon>
        <taxon>Betaproteobacteria</taxon>
        <taxon>Burkholderiales</taxon>
        <taxon>Comamonadaceae</taxon>
        <taxon>Diaphorobacter</taxon>
    </lineage>
</organism>
<keyword evidence="1" id="KW-1003">Cell membrane</keyword>
<feature type="domain" description="T2SS protein K second SAM-like" evidence="2">
    <location>
        <begin position="202"/>
        <end position="253"/>
    </location>
</feature>
<accession>A0ABZ0J3R2</accession>
<dbReference type="SUPFAM" id="SSF54523">
    <property type="entry name" value="Pili subunits"/>
    <property type="match status" value="1"/>
</dbReference>
<sequence>MLTVTLVATFAAAAMWQQWRAIEVETAERGRIQSAWILVGALDWSRLILREDSLAQGGDGTDNLSEPWAVPLQEARLSTFLAANRNVAQVEDASTDTADAFLSGQITDQQGLLNLRNLAGDKQVDATAQRQFARLFDYLGLPRQQLDQLAQAVLLATTREGEPNNTPLLPQSVAQLGWWGLPQPSIAALAPHVTLLPVRTLVNLNTASAVVLWASADGLDMADAQRLVQRRESQYFRNLADAAELVRGSSAISASTHAVASHYFEVRGRLRLDGAVVEERSLVFKQRGDVRTLWRERGGLSALDDTALGPKMPRPTSIP</sequence>
<dbReference type="NCBIfam" id="NF037980">
    <property type="entry name" value="T2SS_GspK"/>
    <property type="match status" value="1"/>
</dbReference>
<dbReference type="PANTHER" id="PTHR38831">
    <property type="entry name" value="TYPE II SECRETION SYSTEM PROTEIN K"/>
    <property type="match status" value="1"/>
</dbReference>
<evidence type="ECO:0000259" key="2">
    <source>
        <dbReference type="Pfam" id="PF03934"/>
    </source>
</evidence>